<keyword evidence="5" id="KW-0862">Zinc</keyword>
<feature type="domain" description="C2H2-type" evidence="9">
    <location>
        <begin position="10"/>
        <end position="37"/>
    </location>
</feature>
<proteinExistence type="predicted"/>
<dbReference type="SUPFAM" id="SSF57667">
    <property type="entry name" value="beta-beta-alpha zinc fingers"/>
    <property type="match status" value="1"/>
</dbReference>
<dbReference type="InterPro" id="IPR036236">
    <property type="entry name" value="Znf_C2H2_sf"/>
</dbReference>
<dbReference type="EMBL" id="CAXLJM020000147">
    <property type="protein sequence ID" value="CAL8141521.1"/>
    <property type="molecule type" value="Genomic_DNA"/>
</dbReference>
<dbReference type="InterPro" id="IPR050589">
    <property type="entry name" value="Ikaros_C2H2-ZF"/>
</dbReference>
<name>A0ABP1S2B6_9HEXA</name>
<keyword evidence="2" id="KW-0479">Metal-binding</keyword>
<keyword evidence="7" id="KW-0539">Nucleus</keyword>
<dbReference type="PROSITE" id="PS00028">
    <property type="entry name" value="ZINC_FINGER_C2H2_1"/>
    <property type="match status" value="2"/>
</dbReference>
<evidence type="ECO:0000256" key="2">
    <source>
        <dbReference type="ARBA" id="ARBA00022723"/>
    </source>
</evidence>
<dbReference type="PROSITE" id="PS50157">
    <property type="entry name" value="ZINC_FINGER_C2H2_2"/>
    <property type="match status" value="2"/>
</dbReference>
<protein>
    <recommendedName>
        <fullName evidence="9">C2H2-type domain-containing protein</fullName>
    </recommendedName>
</protein>
<evidence type="ECO:0000256" key="3">
    <source>
        <dbReference type="ARBA" id="ARBA00022737"/>
    </source>
</evidence>
<sequence length="222" mass="25192">MPAQSKEDCFPCKVCDKSFKQNYYLRRHMTIHEKRPHKCKLCQNTYKRTPDLKRHLKLHLNNIKPVETFVSKTTRTSDSTTTANVKKRKFANKRSAMGKAVAATEVSLHLVKEIQYRNADSLREFDELSKTTSRIVSESSSTVTELESSMTANLKEQPEELFSVNKSTAAAENMIIKVYVGTGESSHVSEASSSNRYQIIFEQIMDELAMAGSKTVNDDDQL</sequence>
<gene>
    <name evidence="10" type="ORF">ODALV1_LOCUS28755</name>
</gene>
<evidence type="ECO:0000256" key="8">
    <source>
        <dbReference type="PROSITE-ProRule" id="PRU00042"/>
    </source>
</evidence>
<evidence type="ECO:0000256" key="7">
    <source>
        <dbReference type="ARBA" id="ARBA00023242"/>
    </source>
</evidence>
<keyword evidence="6" id="KW-0238">DNA-binding</keyword>
<dbReference type="PANTHER" id="PTHR24404">
    <property type="entry name" value="ZINC FINGER PROTEIN"/>
    <property type="match status" value="1"/>
</dbReference>
<dbReference type="Pfam" id="PF00096">
    <property type="entry name" value="zf-C2H2"/>
    <property type="match status" value="1"/>
</dbReference>
<keyword evidence="3" id="KW-0677">Repeat</keyword>
<dbReference type="Gene3D" id="3.30.160.60">
    <property type="entry name" value="Classic Zinc Finger"/>
    <property type="match status" value="1"/>
</dbReference>
<reference evidence="10 11" key="1">
    <citation type="submission" date="2024-08" db="EMBL/GenBank/DDBJ databases">
        <authorList>
            <person name="Cucini C."/>
            <person name="Frati F."/>
        </authorList>
    </citation>
    <scope>NUCLEOTIDE SEQUENCE [LARGE SCALE GENOMIC DNA]</scope>
</reference>
<evidence type="ECO:0000313" key="10">
    <source>
        <dbReference type="EMBL" id="CAL8141521.1"/>
    </source>
</evidence>
<evidence type="ECO:0000256" key="6">
    <source>
        <dbReference type="ARBA" id="ARBA00023125"/>
    </source>
</evidence>
<accession>A0ABP1S2B6</accession>
<dbReference type="Proteomes" id="UP001642540">
    <property type="component" value="Unassembled WGS sequence"/>
</dbReference>
<evidence type="ECO:0000256" key="4">
    <source>
        <dbReference type="ARBA" id="ARBA00022771"/>
    </source>
</evidence>
<feature type="domain" description="C2H2-type" evidence="9">
    <location>
        <begin position="37"/>
        <end position="64"/>
    </location>
</feature>
<comment type="subcellular location">
    <subcellularLocation>
        <location evidence="1">Nucleus</location>
    </subcellularLocation>
</comment>
<evidence type="ECO:0000259" key="9">
    <source>
        <dbReference type="PROSITE" id="PS50157"/>
    </source>
</evidence>
<evidence type="ECO:0000256" key="5">
    <source>
        <dbReference type="ARBA" id="ARBA00022833"/>
    </source>
</evidence>
<keyword evidence="11" id="KW-1185">Reference proteome</keyword>
<dbReference type="SMART" id="SM00355">
    <property type="entry name" value="ZnF_C2H2"/>
    <property type="match status" value="2"/>
</dbReference>
<organism evidence="10 11">
    <name type="scientific">Orchesella dallaii</name>
    <dbReference type="NCBI Taxonomy" id="48710"/>
    <lineage>
        <taxon>Eukaryota</taxon>
        <taxon>Metazoa</taxon>
        <taxon>Ecdysozoa</taxon>
        <taxon>Arthropoda</taxon>
        <taxon>Hexapoda</taxon>
        <taxon>Collembola</taxon>
        <taxon>Entomobryomorpha</taxon>
        <taxon>Entomobryoidea</taxon>
        <taxon>Orchesellidae</taxon>
        <taxon>Orchesellinae</taxon>
        <taxon>Orchesella</taxon>
    </lineage>
</organism>
<evidence type="ECO:0000313" key="11">
    <source>
        <dbReference type="Proteomes" id="UP001642540"/>
    </source>
</evidence>
<dbReference type="InterPro" id="IPR013087">
    <property type="entry name" value="Znf_C2H2_type"/>
</dbReference>
<keyword evidence="4 8" id="KW-0863">Zinc-finger</keyword>
<dbReference type="PANTHER" id="PTHR24404:SF114">
    <property type="entry name" value="KLUMPFUSS, ISOFORM B-RELATED"/>
    <property type="match status" value="1"/>
</dbReference>
<comment type="caution">
    <text evidence="10">The sequence shown here is derived from an EMBL/GenBank/DDBJ whole genome shotgun (WGS) entry which is preliminary data.</text>
</comment>
<evidence type="ECO:0000256" key="1">
    <source>
        <dbReference type="ARBA" id="ARBA00004123"/>
    </source>
</evidence>